<organism evidence="2 3">
    <name type="scientific">Arachis hypogaea</name>
    <name type="common">Peanut</name>
    <dbReference type="NCBI Taxonomy" id="3818"/>
    <lineage>
        <taxon>Eukaryota</taxon>
        <taxon>Viridiplantae</taxon>
        <taxon>Streptophyta</taxon>
        <taxon>Embryophyta</taxon>
        <taxon>Tracheophyta</taxon>
        <taxon>Spermatophyta</taxon>
        <taxon>Magnoliopsida</taxon>
        <taxon>eudicotyledons</taxon>
        <taxon>Gunneridae</taxon>
        <taxon>Pentapetalae</taxon>
        <taxon>rosids</taxon>
        <taxon>fabids</taxon>
        <taxon>Fabales</taxon>
        <taxon>Fabaceae</taxon>
        <taxon>Papilionoideae</taxon>
        <taxon>50 kb inversion clade</taxon>
        <taxon>dalbergioids sensu lato</taxon>
        <taxon>Dalbergieae</taxon>
        <taxon>Pterocarpus clade</taxon>
        <taxon>Arachis</taxon>
    </lineage>
</organism>
<dbReference type="Proteomes" id="UP000289738">
    <property type="component" value="Chromosome A02"/>
</dbReference>
<gene>
    <name evidence="2" type="ORF">Ahy_A02g009039</name>
</gene>
<proteinExistence type="predicted"/>
<evidence type="ECO:0000256" key="1">
    <source>
        <dbReference type="SAM" id="MobiDB-lite"/>
    </source>
</evidence>
<evidence type="ECO:0000313" key="3">
    <source>
        <dbReference type="Proteomes" id="UP000289738"/>
    </source>
</evidence>
<dbReference type="AlphaFoldDB" id="A0A445EFZ7"/>
<feature type="region of interest" description="Disordered" evidence="1">
    <location>
        <begin position="22"/>
        <end position="62"/>
    </location>
</feature>
<reference evidence="2 3" key="1">
    <citation type="submission" date="2019-01" db="EMBL/GenBank/DDBJ databases">
        <title>Sequencing of cultivated peanut Arachis hypogaea provides insights into genome evolution and oil improvement.</title>
        <authorList>
            <person name="Chen X."/>
        </authorList>
    </citation>
    <scope>NUCLEOTIDE SEQUENCE [LARGE SCALE GENOMIC DNA]</scope>
    <source>
        <strain evidence="3">cv. Fuhuasheng</strain>
        <tissue evidence="2">Leaves</tissue>
    </source>
</reference>
<evidence type="ECO:0000313" key="2">
    <source>
        <dbReference type="EMBL" id="RYR74358.1"/>
    </source>
</evidence>
<accession>A0A445EFZ7</accession>
<keyword evidence="3" id="KW-1185">Reference proteome</keyword>
<sequence length="127" mass="14028">MDSSFELSGGYDDLDWVSEEEYFEMSSSSGDDEADPIDNDSDAAEMGDDPHTSGVSSDPKTCLGDAPYFRSTEDFIDKVFSTEEDAYAAYKQFARLRGFGVRKGDVARINGVLVRRDFFLSPAGYKA</sequence>
<protein>
    <recommendedName>
        <fullName evidence="4">Protein FAR1-RELATED SEQUENCE</fullName>
    </recommendedName>
</protein>
<dbReference type="EMBL" id="SDMP01000002">
    <property type="protein sequence ID" value="RYR74358.1"/>
    <property type="molecule type" value="Genomic_DNA"/>
</dbReference>
<feature type="compositionally biased region" description="Acidic residues" evidence="1">
    <location>
        <begin position="30"/>
        <end position="47"/>
    </location>
</feature>
<evidence type="ECO:0008006" key="4">
    <source>
        <dbReference type="Google" id="ProtNLM"/>
    </source>
</evidence>
<name>A0A445EFZ7_ARAHY</name>
<comment type="caution">
    <text evidence="2">The sequence shown here is derived from an EMBL/GenBank/DDBJ whole genome shotgun (WGS) entry which is preliminary data.</text>
</comment>